<dbReference type="Proteomes" id="UP001484239">
    <property type="component" value="Unassembled WGS sequence"/>
</dbReference>
<keyword evidence="1" id="KW-0732">Signal</keyword>
<dbReference type="PROSITE" id="PS51257">
    <property type="entry name" value="PROKAR_LIPOPROTEIN"/>
    <property type="match status" value="1"/>
</dbReference>
<evidence type="ECO:0000313" key="2">
    <source>
        <dbReference type="EMBL" id="MEK9502350.1"/>
    </source>
</evidence>
<organism evidence="2 3">
    <name type="scientific">Gaopeijia maritima</name>
    <dbReference type="NCBI Taxonomy" id="3119007"/>
    <lineage>
        <taxon>Bacteria</taxon>
        <taxon>Pseudomonadati</taxon>
        <taxon>Gemmatimonadota</taxon>
        <taxon>Longimicrobiia</taxon>
        <taxon>Gaopeijiales</taxon>
        <taxon>Gaopeijiaceae</taxon>
        <taxon>Gaopeijia</taxon>
    </lineage>
</organism>
<sequence>MSDTRRPARVLTAALIALTAGACTSVTGLDPDPEPEPEPEPQPQIVWDVDLTTRYIKVLGTCDETIFGNSANGEFQYMYRVSGPGTARTRSSSDYNSPFGASYSRARGELIDFTNRTYTWRGLSSDARVEVRLWGSEWDGPTKDDAMKNIDKTGRVVFEPGKTTRSVRLGAGSCRIELVYDVTWLERQISG</sequence>
<evidence type="ECO:0008006" key="4">
    <source>
        <dbReference type="Google" id="ProtNLM"/>
    </source>
</evidence>
<evidence type="ECO:0000313" key="3">
    <source>
        <dbReference type="Proteomes" id="UP001484239"/>
    </source>
</evidence>
<accession>A0ABU9EC92</accession>
<dbReference type="EMBL" id="JBBHLI010000010">
    <property type="protein sequence ID" value="MEK9502350.1"/>
    <property type="molecule type" value="Genomic_DNA"/>
</dbReference>
<comment type="caution">
    <text evidence="2">The sequence shown here is derived from an EMBL/GenBank/DDBJ whole genome shotgun (WGS) entry which is preliminary data.</text>
</comment>
<feature type="chain" id="PRO_5045806201" description="Lipoprotein" evidence="1">
    <location>
        <begin position="23"/>
        <end position="191"/>
    </location>
</feature>
<feature type="signal peptide" evidence="1">
    <location>
        <begin position="1"/>
        <end position="22"/>
    </location>
</feature>
<keyword evidence="3" id="KW-1185">Reference proteome</keyword>
<dbReference type="RefSeq" id="WP_405287377.1">
    <property type="nucleotide sequence ID" value="NZ_JBBHLI010000010.1"/>
</dbReference>
<reference evidence="2 3" key="1">
    <citation type="submission" date="2024-02" db="EMBL/GenBank/DDBJ databases">
        <title>A novel Gemmatimonadota bacterium.</title>
        <authorList>
            <person name="Du Z.-J."/>
            <person name="Ye Y.-Q."/>
        </authorList>
    </citation>
    <scope>NUCLEOTIDE SEQUENCE [LARGE SCALE GENOMIC DNA]</scope>
    <source>
        <strain evidence="2 3">DH-20</strain>
    </source>
</reference>
<name>A0ABU9EC92_9BACT</name>
<evidence type="ECO:0000256" key="1">
    <source>
        <dbReference type="SAM" id="SignalP"/>
    </source>
</evidence>
<proteinExistence type="predicted"/>
<gene>
    <name evidence="2" type="ORF">WI372_15255</name>
</gene>
<protein>
    <recommendedName>
        <fullName evidence="4">Lipoprotein</fullName>
    </recommendedName>
</protein>